<sequence length="236" mass="25183">MSRGDAPRILTGIAVATMIASIIGFVATMVLNALVFDDYDAYGEVPIPGTGSVHLPEGEVTISFHTMIIGEGGGLPVPRMKISIAPPDGVPDPVLVEDVGGTTTVNNDARVQVWTAQIPAEGDYGITTEGQVSAYVNPTLAFGHGSPYGHLPEIFAIVFGVALVDLIIVIVWIYRRKTPESTVTHHPLPVDAVGAYVPTDQGIRIQELDTLARLRDSGALTEDEFEAEKKRVLDGR</sequence>
<proteinExistence type="predicted"/>
<evidence type="ECO:0000313" key="4">
    <source>
        <dbReference type="Proteomes" id="UP000467428"/>
    </source>
</evidence>
<evidence type="ECO:0000259" key="2">
    <source>
        <dbReference type="Pfam" id="PF09851"/>
    </source>
</evidence>
<dbReference type="InterPro" id="IPR018649">
    <property type="entry name" value="SHOCT"/>
</dbReference>
<feature type="transmembrane region" description="Helical" evidence="1">
    <location>
        <begin position="154"/>
        <end position="174"/>
    </location>
</feature>
<dbReference type="Pfam" id="PF09851">
    <property type="entry name" value="SHOCT"/>
    <property type="match status" value="1"/>
</dbReference>
<dbReference type="KEGG" id="marz:MARA_61240"/>
<dbReference type="AlphaFoldDB" id="A0A7I7S8X9"/>
<evidence type="ECO:0000313" key="3">
    <source>
        <dbReference type="EMBL" id="BBY52656.1"/>
    </source>
</evidence>
<dbReference type="Proteomes" id="UP000467428">
    <property type="component" value="Chromosome"/>
</dbReference>
<gene>
    <name evidence="3" type="ORF">MARA_61240</name>
</gene>
<geneLocation type="plasmid" evidence="4">
    <name>pjcm18538 dna</name>
</geneLocation>
<accession>A0A7I7S8X9</accession>
<reference evidence="3 4" key="1">
    <citation type="journal article" date="2019" name="Emerg. Microbes Infect.">
        <title>Comprehensive subspecies identification of 175 nontuberculous mycobacteria species based on 7547 genomic profiles.</title>
        <authorList>
            <person name="Matsumoto Y."/>
            <person name="Kinjo T."/>
            <person name="Motooka D."/>
            <person name="Nabeya D."/>
            <person name="Jung N."/>
            <person name="Uechi K."/>
            <person name="Horii T."/>
            <person name="Iida T."/>
            <person name="Fujita J."/>
            <person name="Nakamura S."/>
        </authorList>
    </citation>
    <scope>NUCLEOTIDE SEQUENCE [LARGE SCALE GENOMIC DNA]</scope>
    <source>
        <strain evidence="3 4">JCM 18538</strain>
    </source>
</reference>
<name>A0A7I7S8X9_9MYCO</name>
<keyword evidence="4" id="KW-1185">Reference proteome</keyword>
<organism evidence="3 4">
    <name type="scientific">Mycolicibacterium arabiense</name>
    <dbReference type="NCBI Taxonomy" id="1286181"/>
    <lineage>
        <taxon>Bacteria</taxon>
        <taxon>Bacillati</taxon>
        <taxon>Actinomycetota</taxon>
        <taxon>Actinomycetes</taxon>
        <taxon>Mycobacteriales</taxon>
        <taxon>Mycobacteriaceae</taxon>
        <taxon>Mycolicibacterium</taxon>
    </lineage>
</organism>
<evidence type="ECO:0000256" key="1">
    <source>
        <dbReference type="SAM" id="Phobius"/>
    </source>
</evidence>
<keyword evidence="1" id="KW-1133">Transmembrane helix</keyword>
<keyword evidence="1" id="KW-0472">Membrane</keyword>
<dbReference type="RefSeq" id="WP_163924475.1">
    <property type="nucleotide sequence ID" value="NZ_AP022593.1"/>
</dbReference>
<keyword evidence="1" id="KW-0812">Transmembrane</keyword>
<feature type="transmembrane region" description="Helical" evidence="1">
    <location>
        <begin position="12"/>
        <end position="36"/>
    </location>
</feature>
<dbReference type="EMBL" id="AP022593">
    <property type="protein sequence ID" value="BBY52656.1"/>
    <property type="molecule type" value="Genomic_DNA"/>
</dbReference>
<feature type="domain" description="SHOCT" evidence="2">
    <location>
        <begin position="207"/>
        <end position="233"/>
    </location>
</feature>
<protein>
    <recommendedName>
        <fullName evidence="2">SHOCT domain-containing protein</fullName>
    </recommendedName>
</protein>